<dbReference type="EMBL" id="CAUYUJ010011460">
    <property type="protein sequence ID" value="CAK0831819.1"/>
    <property type="molecule type" value="Genomic_DNA"/>
</dbReference>
<reference evidence="2" key="1">
    <citation type="submission" date="2023-10" db="EMBL/GenBank/DDBJ databases">
        <authorList>
            <person name="Chen Y."/>
            <person name="Shah S."/>
            <person name="Dougan E. K."/>
            <person name="Thang M."/>
            <person name="Chan C."/>
        </authorList>
    </citation>
    <scope>NUCLEOTIDE SEQUENCE [LARGE SCALE GENOMIC DNA]</scope>
</reference>
<feature type="region of interest" description="Disordered" evidence="1">
    <location>
        <begin position="1"/>
        <end position="102"/>
    </location>
</feature>
<feature type="compositionally biased region" description="Basic and acidic residues" evidence="1">
    <location>
        <begin position="125"/>
        <end position="137"/>
    </location>
</feature>
<gene>
    <name evidence="2" type="ORF">PCOR1329_LOCUS30072</name>
</gene>
<proteinExistence type="predicted"/>
<feature type="compositionally biased region" description="Low complexity" evidence="1">
    <location>
        <begin position="10"/>
        <end position="33"/>
    </location>
</feature>
<evidence type="ECO:0000313" key="3">
    <source>
        <dbReference type="Proteomes" id="UP001189429"/>
    </source>
</evidence>
<dbReference type="Proteomes" id="UP001189429">
    <property type="component" value="Unassembled WGS sequence"/>
</dbReference>
<name>A0ABN9SJF6_9DINO</name>
<organism evidence="2 3">
    <name type="scientific">Prorocentrum cordatum</name>
    <dbReference type="NCBI Taxonomy" id="2364126"/>
    <lineage>
        <taxon>Eukaryota</taxon>
        <taxon>Sar</taxon>
        <taxon>Alveolata</taxon>
        <taxon>Dinophyceae</taxon>
        <taxon>Prorocentrales</taxon>
        <taxon>Prorocentraceae</taxon>
        <taxon>Prorocentrum</taxon>
    </lineage>
</organism>
<evidence type="ECO:0000256" key="1">
    <source>
        <dbReference type="SAM" id="MobiDB-lite"/>
    </source>
</evidence>
<sequence>APAAHRRRPTWPCTPTTARRAPARRSTGPATRRPSSRAARRARARTPRTARARPTRRRRRRRCPGPRPPPRPTRTAARRRRGRRRTTRSPQTRAGGQARDARPIRCWTHCERARSSCAAARSRPRAGERGARGRDEGLDVSGAAAQDANARRQHTLQTSSCLMRSSRRRDI</sequence>
<feature type="compositionally biased region" description="Basic residues" evidence="1">
    <location>
        <begin position="34"/>
        <end position="64"/>
    </location>
</feature>
<keyword evidence="3" id="KW-1185">Reference proteome</keyword>
<feature type="compositionally biased region" description="Basic residues" evidence="1">
    <location>
        <begin position="76"/>
        <end position="87"/>
    </location>
</feature>
<comment type="caution">
    <text evidence="2">The sequence shown here is derived from an EMBL/GenBank/DDBJ whole genome shotgun (WGS) entry which is preliminary data.</text>
</comment>
<accession>A0ABN9SJF6</accession>
<feature type="non-terminal residue" evidence="2">
    <location>
        <position position="1"/>
    </location>
</feature>
<feature type="region of interest" description="Disordered" evidence="1">
    <location>
        <begin position="121"/>
        <end position="171"/>
    </location>
</feature>
<evidence type="ECO:0000313" key="2">
    <source>
        <dbReference type="EMBL" id="CAK0831819.1"/>
    </source>
</evidence>
<protein>
    <submittedName>
        <fullName evidence="2">Uncharacterized protein</fullName>
    </submittedName>
</protein>